<evidence type="ECO:0000313" key="2">
    <source>
        <dbReference type="Proteomes" id="UP000054047"/>
    </source>
</evidence>
<name>A0A0C2HHC7_9BILA</name>
<sequence>MLFVSLERTESIGRLWHVKGTNGRIAGARSVYPNIDGSQDLTVRGSGCFEPGLLQCAFADWAIVFLNKFPSRLFYVDHICIQTV</sequence>
<gene>
    <name evidence="1" type="ORF">ANCDUO_00622</name>
</gene>
<dbReference type="AlphaFoldDB" id="A0A0C2HHC7"/>
<evidence type="ECO:0000313" key="1">
    <source>
        <dbReference type="EMBL" id="KIH69036.1"/>
    </source>
</evidence>
<accession>A0A0C2HHC7</accession>
<dbReference type="OrthoDB" id="5903432at2759"/>
<keyword evidence="2" id="KW-1185">Reference proteome</keyword>
<protein>
    <submittedName>
        <fullName evidence="1">Uncharacterized protein</fullName>
    </submittedName>
</protein>
<dbReference type="EMBL" id="KN726233">
    <property type="protein sequence ID" value="KIH69036.1"/>
    <property type="molecule type" value="Genomic_DNA"/>
</dbReference>
<dbReference type="Proteomes" id="UP000054047">
    <property type="component" value="Unassembled WGS sequence"/>
</dbReference>
<proteinExistence type="predicted"/>
<reference evidence="1 2" key="1">
    <citation type="submission" date="2013-12" db="EMBL/GenBank/DDBJ databases">
        <title>Draft genome of the parsitic nematode Ancylostoma duodenale.</title>
        <authorList>
            <person name="Mitreva M."/>
        </authorList>
    </citation>
    <scope>NUCLEOTIDE SEQUENCE [LARGE SCALE GENOMIC DNA]</scope>
    <source>
        <strain evidence="1 2">Zhejiang</strain>
    </source>
</reference>
<organism evidence="1 2">
    <name type="scientific">Ancylostoma duodenale</name>
    <dbReference type="NCBI Taxonomy" id="51022"/>
    <lineage>
        <taxon>Eukaryota</taxon>
        <taxon>Metazoa</taxon>
        <taxon>Ecdysozoa</taxon>
        <taxon>Nematoda</taxon>
        <taxon>Chromadorea</taxon>
        <taxon>Rhabditida</taxon>
        <taxon>Rhabditina</taxon>
        <taxon>Rhabditomorpha</taxon>
        <taxon>Strongyloidea</taxon>
        <taxon>Ancylostomatidae</taxon>
        <taxon>Ancylostomatinae</taxon>
        <taxon>Ancylostoma</taxon>
    </lineage>
</organism>